<dbReference type="Gene3D" id="1.10.357.10">
    <property type="entry name" value="Tetracycline Repressor, domain 2"/>
    <property type="match status" value="1"/>
</dbReference>
<dbReference type="Gene3D" id="1.10.10.60">
    <property type="entry name" value="Homeodomain-like"/>
    <property type="match status" value="1"/>
</dbReference>
<evidence type="ECO:0000313" key="6">
    <source>
        <dbReference type="EMBL" id="SNS74672.1"/>
    </source>
</evidence>
<proteinExistence type="predicted"/>
<evidence type="ECO:0000313" key="7">
    <source>
        <dbReference type="Proteomes" id="UP000198281"/>
    </source>
</evidence>
<keyword evidence="3" id="KW-0804">Transcription</keyword>
<dbReference type="AlphaFoldDB" id="A0A239H0G2"/>
<organism evidence="6 7">
    <name type="scientific">Edaphosphingomonas laterariae</name>
    <dbReference type="NCBI Taxonomy" id="861865"/>
    <lineage>
        <taxon>Bacteria</taxon>
        <taxon>Pseudomonadati</taxon>
        <taxon>Pseudomonadota</taxon>
        <taxon>Alphaproteobacteria</taxon>
        <taxon>Sphingomonadales</taxon>
        <taxon>Rhizorhabdaceae</taxon>
        <taxon>Edaphosphingomonas</taxon>
    </lineage>
</organism>
<keyword evidence="7" id="KW-1185">Reference proteome</keyword>
<dbReference type="InterPro" id="IPR050109">
    <property type="entry name" value="HTH-type_TetR-like_transc_reg"/>
</dbReference>
<gene>
    <name evidence="6" type="ORF">SAMN06295912_11466</name>
</gene>
<dbReference type="GO" id="GO:0000976">
    <property type="term" value="F:transcription cis-regulatory region binding"/>
    <property type="evidence" value="ECO:0007669"/>
    <property type="project" value="TreeGrafter"/>
</dbReference>
<keyword evidence="1" id="KW-0805">Transcription regulation</keyword>
<dbReference type="SUPFAM" id="SSF48498">
    <property type="entry name" value="Tetracyclin repressor-like, C-terminal domain"/>
    <property type="match status" value="1"/>
</dbReference>
<dbReference type="Proteomes" id="UP000198281">
    <property type="component" value="Unassembled WGS sequence"/>
</dbReference>
<accession>A0A239H0G2</accession>
<dbReference type="GO" id="GO:0003700">
    <property type="term" value="F:DNA-binding transcription factor activity"/>
    <property type="evidence" value="ECO:0007669"/>
    <property type="project" value="TreeGrafter"/>
</dbReference>
<evidence type="ECO:0000256" key="4">
    <source>
        <dbReference type="PROSITE-ProRule" id="PRU00335"/>
    </source>
</evidence>
<name>A0A239H0G2_9SPHN</name>
<reference evidence="7" key="1">
    <citation type="submission" date="2017-06" db="EMBL/GenBank/DDBJ databases">
        <authorList>
            <person name="Varghese N."/>
            <person name="Submissions S."/>
        </authorList>
    </citation>
    <scope>NUCLEOTIDE SEQUENCE [LARGE SCALE GENOMIC DNA]</scope>
    <source>
        <strain evidence="7">LNB2</strain>
    </source>
</reference>
<dbReference type="SUPFAM" id="SSF46689">
    <property type="entry name" value="Homeodomain-like"/>
    <property type="match status" value="1"/>
</dbReference>
<evidence type="ECO:0000256" key="1">
    <source>
        <dbReference type="ARBA" id="ARBA00023015"/>
    </source>
</evidence>
<dbReference type="PANTHER" id="PTHR30055:SF234">
    <property type="entry name" value="HTH-TYPE TRANSCRIPTIONAL REGULATOR BETI"/>
    <property type="match status" value="1"/>
</dbReference>
<feature type="DNA-binding region" description="H-T-H motif" evidence="4">
    <location>
        <begin position="53"/>
        <end position="72"/>
    </location>
</feature>
<protein>
    <submittedName>
        <fullName evidence="6">Transcriptional regulator, TetR family</fullName>
    </submittedName>
</protein>
<dbReference type="PANTHER" id="PTHR30055">
    <property type="entry name" value="HTH-TYPE TRANSCRIPTIONAL REGULATOR RUTR"/>
    <property type="match status" value="1"/>
</dbReference>
<dbReference type="InterPro" id="IPR001647">
    <property type="entry name" value="HTH_TetR"/>
</dbReference>
<evidence type="ECO:0000259" key="5">
    <source>
        <dbReference type="PROSITE" id="PS50977"/>
    </source>
</evidence>
<dbReference type="InterPro" id="IPR009057">
    <property type="entry name" value="Homeodomain-like_sf"/>
</dbReference>
<dbReference type="EMBL" id="FZOS01000014">
    <property type="protein sequence ID" value="SNS74672.1"/>
    <property type="molecule type" value="Genomic_DNA"/>
</dbReference>
<evidence type="ECO:0000256" key="3">
    <source>
        <dbReference type="ARBA" id="ARBA00023163"/>
    </source>
</evidence>
<dbReference type="Pfam" id="PF00440">
    <property type="entry name" value="TetR_N"/>
    <property type="match status" value="1"/>
</dbReference>
<evidence type="ECO:0000256" key="2">
    <source>
        <dbReference type="ARBA" id="ARBA00023125"/>
    </source>
</evidence>
<sequence length="218" mass="23045">MGNSVTVQAARAGRKMAVGTRHQAWGPRGSETRGLILDAAERRFAAQGFDGARLQDIAADVGRTAPAIAHFFSDKASLFREVVDRLADDFAAEARAVDPESGAVAGQVVAICRLWIGFMLRRPAMLGIVLREMAGGPERELGAPSWDRTSMPLALVLKAAEARGEIGPVVPDAVMRIAAGATLVFMIQLAPEPGPARDAAIERHLDDLAKAVGAILMA</sequence>
<keyword evidence="2 4" id="KW-0238">DNA-binding</keyword>
<dbReference type="PROSITE" id="PS50977">
    <property type="entry name" value="HTH_TETR_2"/>
    <property type="match status" value="1"/>
</dbReference>
<dbReference type="InterPro" id="IPR036271">
    <property type="entry name" value="Tet_transcr_reg_TetR-rel_C_sf"/>
</dbReference>
<dbReference type="OrthoDB" id="7501431at2"/>
<feature type="domain" description="HTH tetR-type" evidence="5">
    <location>
        <begin position="30"/>
        <end position="90"/>
    </location>
</feature>